<feature type="region of interest" description="Disordered" evidence="1">
    <location>
        <begin position="133"/>
        <end position="153"/>
    </location>
</feature>
<evidence type="ECO:0000313" key="3">
    <source>
        <dbReference type="Proteomes" id="UP000184191"/>
    </source>
</evidence>
<accession>A0A1M7B9M2</accession>
<protein>
    <submittedName>
        <fullName evidence="2">Uncharacterized protein</fullName>
    </submittedName>
</protein>
<reference evidence="3" key="1">
    <citation type="submission" date="2016-11" db="EMBL/GenBank/DDBJ databases">
        <authorList>
            <person name="Varghese N."/>
            <person name="Submissions S."/>
        </authorList>
    </citation>
    <scope>NUCLEOTIDE SEQUENCE [LARGE SCALE GENOMIC DNA]</scope>
    <source>
        <strain evidence="3">DSM 29327</strain>
    </source>
</reference>
<evidence type="ECO:0000313" key="2">
    <source>
        <dbReference type="EMBL" id="SHL51748.1"/>
    </source>
</evidence>
<proteinExistence type="predicted"/>
<dbReference type="RefSeq" id="WP_181444379.1">
    <property type="nucleotide sequence ID" value="NZ_FRBN01000017.1"/>
</dbReference>
<dbReference type="EMBL" id="FRBN01000017">
    <property type="protein sequence ID" value="SHL51748.1"/>
    <property type="molecule type" value="Genomic_DNA"/>
</dbReference>
<sequence length="153" mass="16982">MGTIIKRKRKDGSTSWLAQIAIRRAGKTVFRENRTFERRSIAAAWLEKREKDLAKPGALEDFRAGDHKRRDVTLADAIDKYVDDSAKAIGRTKSQVLKSIKNFDIAGKPCAEIDSADIVAFAKEKLKSGVTPQTVSNYMSHSHRENPGGLEGP</sequence>
<organism evidence="2 3">
    <name type="scientific">Roseovarius marisflavi</name>
    <dbReference type="NCBI Taxonomy" id="1054996"/>
    <lineage>
        <taxon>Bacteria</taxon>
        <taxon>Pseudomonadati</taxon>
        <taxon>Pseudomonadota</taxon>
        <taxon>Alphaproteobacteria</taxon>
        <taxon>Rhodobacterales</taxon>
        <taxon>Roseobacteraceae</taxon>
        <taxon>Roseovarius</taxon>
    </lineage>
</organism>
<name>A0A1M7B9M2_9RHOB</name>
<gene>
    <name evidence="2" type="ORF">SAMN05444414_11717</name>
</gene>
<evidence type="ECO:0000256" key="1">
    <source>
        <dbReference type="SAM" id="MobiDB-lite"/>
    </source>
</evidence>
<dbReference type="AlphaFoldDB" id="A0A1M7B9M2"/>
<dbReference type="STRING" id="1054996.SAMN05444414_11717"/>
<keyword evidence="3" id="KW-1185">Reference proteome</keyword>
<dbReference type="Proteomes" id="UP000184191">
    <property type="component" value="Unassembled WGS sequence"/>
</dbReference>